<dbReference type="AlphaFoldDB" id="A0A2S2DPH1"/>
<dbReference type="Pfam" id="PF00561">
    <property type="entry name" value="Abhydrolase_1"/>
    <property type="match status" value="1"/>
</dbReference>
<dbReference type="EMBL" id="CP029343">
    <property type="protein sequence ID" value="AWL06969.1"/>
    <property type="molecule type" value="Genomic_DNA"/>
</dbReference>
<dbReference type="OrthoDB" id="2987348at2"/>
<reference evidence="3 4" key="1">
    <citation type="submission" date="2018-05" db="EMBL/GenBank/DDBJ databases">
        <title>Complete genome sequence of Massilia oculi sp. nov. CCUG 43427T (=DSM 26321T), the type strain of M. oculi, and comparison with genome sequences of other Massilia strains.</title>
        <authorList>
            <person name="Zhu B."/>
        </authorList>
    </citation>
    <scope>NUCLEOTIDE SEQUENCE [LARGE SCALE GENOMIC DNA]</scope>
    <source>
        <strain evidence="3 4">CCUG 43427</strain>
    </source>
</reference>
<dbReference type="PRINTS" id="PR00111">
    <property type="entry name" value="ABHYDROLASE"/>
</dbReference>
<dbReference type="PRINTS" id="PR00412">
    <property type="entry name" value="EPOXHYDRLASE"/>
</dbReference>
<gene>
    <name evidence="3" type="ORF">DIR46_22750</name>
</gene>
<dbReference type="GO" id="GO:0016787">
    <property type="term" value="F:hydrolase activity"/>
    <property type="evidence" value="ECO:0007669"/>
    <property type="project" value="UniProtKB-KW"/>
</dbReference>
<dbReference type="InterPro" id="IPR029058">
    <property type="entry name" value="AB_hydrolase_fold"/>
</dbReference>
<accession>A0A2S2DPH1</accession>
<name>A0A2S2DPH1_9BURK</name>
<organism evidence="3 4">
    <name type="scientific">Massilia oculi</name>
    <dbReference type="NCBI Taxonomy" id="945844"/>
    <lineage>
        <taxon>Bacteria</taxon>
        <taxon>Pseudomonadati</taxon>
        <taxon>Pseudomonadota</taxon>
        <taxon>Betaproteobacteria</taxon>
        <taxon>Burkholderiales</taxon>
        <taxon>Oxalobacteraceae</taxon>
        <taxon>Telluria group</taxon>
        <taxon>Massilia</taxon>
    </lineage>
</organism>
<dbReference type="RefSeq" id="WP_109347265.1">
    <property type="nucleotide sequence ID" value="NZ_CP029343.1"/>
</dbReference>
<proteinExistence type="predicted"/>
<evidence type="ECO:0000313" key="4">
    <source>
        <dbReference type="Proteomes" id="UP000245820"/>
    </source>
</evidence>
<keyword evidence="4" id="KW-1185">Reference proteome</keyword>
<dbReference type="Proteomes" id="UP000245820">
    <property type="component" value="Chromosome"/>
</dbReference>
<dbReference type="InterPro" id="IPR000073">
    <property type="entry name" value="AB_hydrolase_1"/>
</dbReference>
<dbReference type="SUPFAM" id="SSF53474">
    <property type="entry name" value="alpha/beta-Hydrolases"/>
    <property type="match status" value="1"/>
</dbReference>
<evidence type="ECO:0000313" key="3">
    <source>
        <dbReference type="EMBL" id="AWL06969.1"/>
    </source>
</evidence>
<dbReference type="InterPro" id="IPR000639">
    <property type="entry name" value="Epox_hydrolase-like"/>
</dbReference>
<sequence>MQRKSVDVNGITLSYLEAGQGPAILLCHGFPETSRSWHKQIPALAAAGYRAIAPDLRGYGESSCPTSSDEYTAFHVVGDLIALMDALSVKRAVVVGNDWGATIGWQMALMRPDRVCGVVAFGVPMMGRAPKPPTQLFPRTNHALFYTLYFQEPGLAERELDRDVSTTLRRIYHAASGDAGPRRPGDGTPNPFGMVSLERGLLHDLPEPAGLPAWLAKADFDAYAAAFARSGFRGGLSYYRNLDRNWQLQASLEGMRVGVPALFAIGARDVGLSMPGMDRIIDAMPTLVPRLRPPVTIDDAGHWLQQERPDTVNGLILSFVASLPD</sequence>
<keyword evidence="1 3" id="KW-0378">Hydrolase</keyword>
<protein>
    <submittedName>
        <fullName evidence="3">Epoxide hydrolase</fullName>
    </submittedName>
</protein>
<evidence type="ECO:0000256" key="1">
    <source>
        <dbReference type="ARBA" id="ARBA00022801"/>
    </source>
</evidence>
<dbReference type="Gene3D" id="3.40.50.1820">
    <property type="entry name" value="alpha/beta hydrolase"/>
    <property type="match status" value="1"/>
</dbReference>
<evidence type="ECO:0000259" key="2">
    <source>
        <dbReference type="Pfam" id="PF00561"/>
    </source>
</evidence>
<dbReference type="PANTHER" id="PTHR43329">
    <property type="entry name" value="EPOXIDE HYDROLASE"/>
    <property type="match status" value="1"/>
</dbReference>
<feature type="domain" description="AB hydrolase-1" evidence="2">
    <location>
        <begin position="22"/>
        <end position="307"/>
    </location>
</feature>
<dbReference type="KEGG" id="mtim:DIR46_22750"/>